<reference evidence="5 6" key="1">
    <citation type="submission" date="2017-04" db="EMBL/GenBank/DDBJ databases">
        <title>Comparative genome analysis of Subtercola boreus.</title>
        <authorList>
            <person name="Cho Y.-J."/>
            <person name="Cho A."/>
            <person name="Kim O.-S."/>
            <person name="Lee J.-I."/>
        </authorList>
    </citation>
    <scope>NUCLEOTIDE SEQUENCE [LARGE SCALE GENOMIC DNA]</scope>
    <source>
        <strain evidence="5 6">P27444</strain>
    </source>
</reference>
<dbReference type="AlphaFoldDB" id="A0A3E0W0A7"/>
<dbReference type="InterPro" id="IPR002123">
    <property type="entry name" value="Plipid/glycerol_acylTrfase"/>
</dbReference>
<dbReference type="GO" id="GO:0005886">
    <property type="term" value="C:plasma membrane"/>
    <property type="evidence" value="ECO:0007669"/>
    <property type="project" value="TreeGrafter"/>
</dbReference>
<dbReference type="Proteomes" id="UP000256709">
    <property type="component" value="Unassembled WGS sequence"/>
</dbReference>
<dbReference type="SUPFAM" id="SSF69593">
    <property type="entry name" value="Glycerol-3-phosphate (1)-acyltransferase"/>
    <property type="match status" value="1"/>
</dbReference>
<proteinExistence type="predicted"/>
<dbReference type="SMART" id="SM00563">
    <property type="entry name" value="PlsC"/>
    <property type="match status" value="1"/>
</dbReference>
<feature type="domain" description="Phospholipid/glycerol acyltransferase" evidence="4">
    <location>
        <begin position="54"/>
        <end position="173"/>
    </location>
</feature>
<feature type="compositionally biased region" description="Basic and acidic residues" evidence="3">
    <location>
        <begin position="244"/>
        <end position="256"/>
    </location>
</feature>
<keyword evidence="2 5" id="KW-0012">Acyltransferase</keyword>
<evidence type="ECO:0000259" key="4">
    <source>
        <dbReference type="SMART" id="SM00563"/>
    </source>
</evidence>
<evidence type="ECO:0000256" key="3">
    <source>
        <dbReference type="SAM" id="MobiDB-lite"/>
    </source>
</evidence>
<dbReference type="CDD" id="cd07989">
    <property type="entry name" value="LPLAT_AGPAT-like"/>
    <property type="match status" value="1"/>
</dbReference>
<keyword evidence="1 5" id="KW-0808">Transferase</keyword>
<evidence type="ECO:0000256" key="1">
    <source>
        <dbReference type="ARBA" id="ARBA00022679"/>
    </source>
</evidence>
<organism evidence="5 6">
    <name type="scientific">Subtercola boreus</name>
    <dbReference type="NCBI Taxonomy" id="120213"/>
    <lineage>
        <taxon>Bacteria</taxon>
        <taxon>Bacillati</taxon>
        <taxon>Actinomycetota</taxon>
        <taxon>Actinomycetes</taxon>
        <taxon>Micrococcales</taxon>
        <taxon>Microbacteriaceae</taxon>
        <taxon>Subtercola</taxon>
    </lineage>
</organism>
<dbReference type="GO" id="GO:0003841">
    <property type="term" value="F:1-acylglycerol-3-phosphate O-acyltransferase activity"/>
    <property type="evidence" value="ECO:0007669"/>
    <property type="project" value="TreeGrafter"/>
</dbReference>
<comment type="caution">
    <text evidence="5">The sequence shown here is derived from an EMBL/GenBank/DDBJ whole genome shotgun (WGS) entry which is preliminary data.</text>
</comment>
<evidence type="ECO:0000313" key="5">
    <source>
        <dbReference type="EMBL" id="RFA15420.1"/>
    </source>
</evidence>
<sequence>MGTGTGVAEGRAGSSRSEKNLTFRLLAAPVIPVVALLAKLEVQDAQKLPRAGAFVLTPNHYSDFDPVIIGWSVWRLGRVPRFLAKASLFEVPVLGRALRAIKQVPVERSGRTHGNNPLDAAHSLTSAGEGVIVYPEGTLTRDPGLWPMRGKSGAVRIALENGLPVIPVAHWGTQAILPRWSKKISVFPRKTVHLKYGDEVDLARFRGVPLTQSALAEATSLVMDAITHLLEDLRGETAPPERWNPAEHDQSEYGRL</sequence>
<dbReference type="Pfam" id="PF01553">
    <property type="entry name" value="Acyltransferase"/>
    <property type="match status" value="1"/>
</dbReference>
<evidence type="ECO:0000256" key="2">
    <source>
        <dbReference type="ARBA" id="ARBA00023315"/>
    </source>
</evidence>
<dbReference type="PANTHER" id="PTHR10434:SF55">
    <property type="entry name" value="POSSIBLE ACYLTRANSFERASE"/>
    <property type="match status" value="1"/>
</dbReference>
<feature type="region of interest" description="Disordered" evidence="3">
    <location>
        <begin position="236"/>
        <end position="256"/>
    </location>
</feature>
<evidence type="ECO:0000313" key="6">
    <source>
        <dbReference type="Proteomes" id="UP000256709"/>
    </source>
</evidence>
<name>A0A3E0W0A7_9MICO</name>
<accession>A0A3E0W0A7</accession>
<dbReference type="PANTHER" id="PTHR10434">
    <property type="entry name" value="1-ACYL-SN-GLYCEROL-3-PHOSPHATE ACYLTRANSFERASE"/>
    <property type="match status" value="1"/>
</dbReference>
<gene>
    <name evidence="5" type="ORF">B7R21_05240</name>
</gene>
<dbReference type="GO" id="GO:0006654">
    <property type="term" value="P:phosphatidic acid biosynthetic process"/>
    <property type="evidence" value="ECO:0007669"/>
    <property type="project" value="TreeGrafter"/>
</dbReference>
<dbReference type="EMBL" id="NBXA01000007">
    <property type="protein sequence ID" value="RFA15420.1"/>
    <property type="molecule type" value="Genomic_DNA"/>
</dbReference>
<protein>
    <submittedName>
        <fullName evidence="5">1-acyl-sn-glycerol-3-phosphate acyltransferase</fullName>
    </submittedName>
</protein>